<comment type="caution">
    <text evidence="3">The sequence shown here is derived from an EMBL/GenBank/DDBJ whole genome shotgun (WGS) entry which is preliminary data.</text>
</comment>
<name>A0AAD7FBE2_9AGAR</name>
<dbReference type="SUPFAM" id="SSF81383">
    <property type="entry name" value="F-box domain"/>
    <property type="match status" value="1"/>
</dbReference>
<accession>A0AAD7FBE2</accession>
<dbReference type="PANTHER" id="PTHR38926">
    <property type="entry name" value="F-BOX DOMAIN CONTAINING PROTEIN, EXPRESSED"/>
    <property type="match status" value="1"/>
</dbReference>
<reference evidence="3" key="1">
    <citation type="submission" date="2023-03" db="EMBL/GenBank/DDBJ databases">
        <title>Massive genome expansion in bonnet fungi (Mycena s.s.) driven by repeated elements and novel gene families across ecological guilds.</title>
        <authorList>
            <consortium name="Lawrence Berkeley National Laboratory"/>
            <person name="Harder C.B."/>
            <person name="Miyauchi S."/>
            <person name="Viragh M."/>
            <person name="Kuo A."/>
            <person name="Thoen E."/>
            <person name="Andreopoulos B."/>
            <person name="Lu D."/>
            <person name="Skrede I."/>
            <person name="Drula E."/>
            <person name="Henrissat B."/>
            <person name="Morin E."/>
            <person name="Kohler A."/>
            <person name="Barry K."/>
            <person name="LaButti K."/>
            <person name="Morin E."/>
            <person name="Salamov A."/>
            <person name="Lipzen A."/>
            <person name="Mereny Z."/>
            <person name="Hegedus B."/>
            <person name="Baldrian P."/>
            <person name="Stursova M."/>
            <person name="Weitz H."/>
            <person name="Taylor A."/>
            <person name="Grigoriev I.V."/>
            <person name="Nagy L.G."/>
            <person name="Martin F."/>
            <person name="Kauserud H."/>
        </authorList>
    </citation>
    <scope>NUCLEOTIDE SEQUENCE</scope>
    <source>
        <strain evidence="3">9284</strain>
    </source>
</reference>
<protein>
    <recommendedName>
        <fullName evidence="2">F-box domain-containing protein</fullName>
    </recommendedName>
</protein>
<dbReference type="AlphaFoldDB" id="A0AAD7FBE2"/>
<dbReference type="Gene3D" id="1.20.1280.50">
    <property type="match status" value="1"/>
</dbReference>
<evidence type="ECO:0000256" key="1">
    <source>
        <dbReference type="SAM" id="Coils"/>
    </source>
</evidence>
<organism evidence="3 4">
    <name type="scientific">Roridomyces roridus</name>
    <dbReference type="NCBI Taxonomy" id="1738132"/>
    <lineage>
        <taxon>Eukaryota</taxon>
        <taxon>Fungi</taxon>
        <taxon>Dikarya</taxon>
        <taxon>Basidiomycota</taxon>
        <taxon>Agaricomycotina</taxon>
        <taxon>Agaricomycetes</taxon>
        <taxon>Agaricomycetidae</taxon>
        <taxon>Agaricales</taxon>
        <taxon>Marasmiineae</taxon>
        <taxon>Mycenaceae</taxon>
        <taxon>Roridomyces</taxon>
    </lineage>
</organism>
<feature type="domain" description="F-box" evidence="2">
    <location>
        <begin position="88"/>
        <end position="140"/>
    </location>
</feature>
<keyword evidence="1" id="KW-0175">Coiled coil</keyword>
<dbReference type="InterPro" id="IPR036047">
    <property type="entry name" value="F-box-like_dom_sf"/>
</dbReference>
<dbReference type="EMBL" id="JARKIF010000027">
    <property type="protein sequence ID" value="KAJ7613977.1"/>
    <property type="molecule type" value="Genomic_DNA"/>
</dbReference>
<gene>
    <name evidence="3" type="ORF">FB45DRAFT_937602</name>
</gene>
<dbReference type="Pfam" id="PF12937">
    <property type="entry name" value="F-box-like"/>
    <property type="match status" value="1"/>
</dbReference>
<dbReference type="InterPro" id="IPR001810">
    <property type="entry name" value="F-box_dom"/>
</dbReference>
<dbReference type="Proteomes" id="UP001221142">
    <property type="component" value="Unassembled WGS sequence"/>
</dbReference>
<dbReference type="PANTHER" id="PTHR38926:SF5">
    <property type="entry name" value="F-BOX AND LEUCINE-RICH REPEAT PROTEIN 6"/>
    <property type="match status" value="1"/>
</dbReference>
<proteinExistence type="predicted"/>
<keyword evidence="4" id="KW-1185">Reference proteome</keyword>
<sequence>MDSRPSCDALCSLHCVSTASLSSPFPELYSNGVPSDSQHAIISHSIQRAKEDLARVEAEIATLKAQRAELDKFIRDHTGMLSAMRRFPNEIFGEIFSRCVDPDAAFDPLRNDVWILARVCQRWRAVALDIPKLWRHFVLRGICCPRLLKPFLKVQLDRARSAPLCIRLFQPPLDGMDVLLDRSNSETPHLLDFLSGHSHFSRLIRLEITSYSSLLEGRTGIINIVNSLPALEHLQLNLGFKLFPRQLLLPWSQLGTCILSGLRALDILWILSLVSKDTHVSITDLGHGLELVTRRSPIRSVQIARSNSLHTHALLRTMTLPNLEKLEISWDEGPDISQGFISFLDRSTCHLKHLRLPRASCFQLLFSTLNSPHAHDVVRLDVPHVPGLAHISLLAMLSENEELVPHLRILAIRGDLRDIEALNVLELLVDRKSTIRRLSFKLWGWDFQERERDSMDTGLEVVILEG</sequence>
<feature type="coiled-coil region" evidence="1">
    <location>
        <begin position="46"/>
        <end position="73"/>
    </location>
</feature>
<evidence type="ECO:0000259" key="2">
    <source>
        <dbReference type="Pfam" id="PF12937"/>
    </source>
</evidence>
<evidence type="ECO:0000313" key="4">
    <source>
        <dbReference type="Proteomes" id="UP001221142"/>
    </source>
</evidence>
<evidence type="ECO:0000313" key="3">
    <source>
        <dbReference type="EMBL" id="KAJ7613977.1"/>
    </source>
</evidence>